<gene>
    <name evidence="1" type="ORF">IAI60_15035</name>
</gene>
<sequence length="61" mass="6927">MPALIRDFDWAATPLGQIRNWPGTLRATLSFMLEAPLPLVLLWGEQGILLYNDAYHYLGIL</sequence>
<evidence type="ECO:0000313" key="2">
    <source>
        <dbReference type="Proteomes" id="UP001518990"/>
    </source>
</evidence>
<name>A0ABS3KEM7_9PROT</name>
<dbReference type="EMBL" id="JACTNF010000015">
    <property type="protein sequence ID" value="MBO1075931.1"/>
    <property type="molecule type" value="Genomic_DNA"/>
</dbReference>
<accession>A0ABS3KEM7</accession>
<organism evidence="1 2">
    <name type="scientific">Roseomonas marmotae</name>
    <dbReference type="NCBI Taxonomy" id="2768161"/>
    <lineage>
        <taxon>Bacteria</taxon>
        <taxon>Pseudomonadati</taxon>
        <taxon>Pseudomonadota</taxon>
        <taxon>Alphaproteobacteria</taxon>
        <taxon>Acetobacterales</taxon>
        <taxon>Roseomonadaceae</taxon>
        <taxon>Roseomonas</taxon>
    </lineage>
</organism>
<comment type="caution">
    <text evidence="1">The sequence shown here is derived from an EMBL/GenBank/DDBJ whole genome shotgun (WGS) entry which is preliminary data.</text>
</comment>
<protein>
    <recommendedName>
        <fullName evidence="3">Hybrid sensor histidine kinase/response regulator</fullName>
    </recommendedName>
</protein>
<proteinExistence type="predicted"/>
<evidence type="ECO:0008006" key="3">
    <source>
        <dbReference type="Google" id="ProtNLM"/>
    </source>
</evidence>
<dbReference type="RefSeq" id="WP_207448444.1">
    <property type="nucleotide sequence ID" value="NZ_CP061095.1"/>
</dbReference>
<evidence type="ECO:0000313" key="1">
    <source>
        <dbReference type="EMBL" id="MBO1075931.1"/>
    </source>
</evidence>
<keyword evidence="2" id="KW-1185">Reference proteome</keyword>
<reference evidence="1 2" key="1">
    <citation type="submission" date="2020-09" db="EMBL/GenBank/DDBJ databases">
        <title>Roseomonas.</title>
        <authorList>
            <person name="Zhu W."/>
        </authorList>
    </citation>
    <scope>NUCLEOTIDE SEQUENCE [LARGE SCALE GENOMIC DNA]</scope>
    <source>
        <strain evidence="1 2">1311</strain>
    </source>
</reference>
<dbReference type="Proteomes" id="UP001518990">
    <property type="component" value="Unassembled WGS sequence"/>
</dbReference>